<accession>A0A315ZFD5</accession>
<proteinExistence type="predicted"/>
<protein>
    <submittedName>
        <fullName evidence="1">Uncharacterized protein</fullName>
    </submittedName>
</protein>
<dbReference type="AlphaFoldDB" id="A0A315ZFD5"/>
<organism evidence="1 2">
    <name type="scientific">Sediminitomix flava</name>
    <dbReference type="NCBI Taxonomy" id="379075"/>
    <lineage>
        <taxon>Bacteria</taxon>
        <taxon>Pseudomonadati</taxon>
        <taxon>Bacteroidota</taxon>
        <taxon>Cytophagia</taxon>
        <taxon>Cytophagales</taxon>
        <taxon>Flammeovirgaceae</taxon>
        <taxon>Sediminitomix</taxon>
    </lineage>
</organism>
<evidence type="ECO:0000313" key="1">
    <source>
        <dbReference type="EMBL" id="PWJ43869.1"/>
    </source>
</evidence>
<keyword evidence="2" id="KW-1185">Reference proteome</keyword>
<comment type="caution">
    <text evidence="1">The sequence shown here is derived from an EMBL/GenBank/DDBJ whole genome shotgun (WGS) entry which is preliminary data.</text>
</comment>
<sequence>MFKLQISKTIQLSSEYHSGKDYITEESENYVESTTSEYHSGKDYIKFQGLHSL</sequence>
<dbReference type="Proteomes" id="UP000245535">
    <property type="component" value="Unassembled WGS sequence"/>
</dbReference>
<dbReference type="EMBL" id="QGDO01000001">
    <property type="protein sequence ID" value="PWJ43869.1"/>
    <property type="molecule type" value="Genomic_DNA"/>
</dbReference>
<evidence type="ECO:0000313" key="2">
    <source>
        <dbReference type="Proteomes" id="UP000245535"/>
    </source>
</evidence>
<reference evidence="1 2" key="1">
    <citation type="submission" date="2018-03" db="EMBL/GenBank/DDBJ databases">
        <title>Genomic Encyclopedia of Archaeal and Bacterial Type Strains, Phase II (KMG-II): from individual species to whole genera.</title>
        <authorList>
            <person name="Goeker M."/>
        </authorList>
    </citation>
    <scope>NUCLEOTIDE SEQUENCE [LARGE SCALE GENOMIC DNA]</scope>
    <source>
        <strain evidence="1 2">DSM 28229</strain>
    </source>
</reference>
<gene>
    <name evidence="1" type="ORF">BC781_101215</name>
</gene>
<name>A0A315ZFD5_SEDFL</name>